<dbReference type="Gene3D" id="3.10.20.310">
    <property type="entry name" value="membrane protein fhac"/>
    <property type="match status" value="1"/>
</dbReference>
<dbReference type="GO" id="GO:0019867">
    <property type="term" value="C:outer membrane"/>
    <property type="evidence" value="ECO:0007669"/>
    <property type="project" value="InterPro"/>
</dbReference>
<dbReference type="PANTHER" id="PTHR12815">
    <property type="entry name" value="SORTING AND ASSEMBLY MACHINERY SAMM50 PROTEIN FAMILY MEMBER"/>
    <property type="match status" value="1"/>
</dbReference>
<dbReference type="Proteomes" id="UP000441586">
    <property type="component" value="Unassembled WGS sequence"/>
</dbReference>
<keyword evidence="3" id="KW-0472">Membrane</keyword>
<evidence type="ECO:0000256" key="2">
    <source>
        <dbReference type="ARBA" id="ARBA00022452"/>
    </source>
</evidence>
<evidence type="ECO:0000313" key="7">
    <source>
        <dbReference type="Proteomes" id="UP000441586"/>
    </source>
</evidence>
<evidence type="ECO:0000259" key="5">
    <source>
        <dbReference type="Pfam" id="PF01103"/>
    </source>
</evidence>
<accession>A0A6A4RK57</accession>
<feature type="signal peptide" evidence="4">
    <location>
        <begin position="1"/>
        <end position="31"/>
    </location>
</feature>
<feature type="domain" description="Bacterial surface antigen (D15)" evidence="5">
    <location>
        <begin position="406"/>
        <end position="603"/>
    </location>
</feature>
<comment type="caution">
    <text evidence="6">The sequence shown here is derived from an EMBL/GenBank/DDBJ whole genome shotgun (WGS) entry which is preliminary data.</text>
</comment>
<keyword evidence="4" id="KW-0732">Signal</keyword>
<evidence type="ECO:0000256" key="3">
    <source>
        <dbReference type="ARBA" id="ARBA00023136"/>
    </source>
</evidence>
<dbReference type="AlphaFoldDB" id="A0A6A4RK57"/>
<sequence>MYLFCCPRHILHAFLIGFCGLGIALPDPAQAATTSLAAPGADEDLTEQLRSASAVLSVPPDIDVQGLLATALSDYRTLVQVLYDRGYFSPEVHIRLDGREAASIQPLYPPRTINTIAITVKPGTRFTFGEARVTPLPNPSDVELPESFAPGQTASTGAIRDASHAGLKAWRHAGHAKVALQDQDITANHLQSRLNATLHLAPGPKLRFGQLRQTGQTAVNAEAIRRIAGFPTGEVYHPDDLAKVGTRLRRTGTFSTVSLTEAPQANPDGTLDFAANFEDLPQRRLTFGAELSSSDGLELTGSWMHRNLFGNAEKLRFEMRLSGLGGSTDIDGRIALRLDRPATLGPDDNTYYLLEVERLDEEHYKATRGLGAIGVRRVFSDTLFAEGSIGFESILAEDVFGKRRFKFLEGNLRVEKDRRNNRVSATSGYYMDARVVPFIGLDGSKSGAQLKLEGRIYYSLGSSENIVLAGRLQLGSVVGPALSEVSPTMLFFSGGAGSVRGHEYQSLGVPVAGGTAGGKGYLALSTEVRGKVTDKISLVGFYDLGLVDADSFVSNSSERHAGAGIGLRYDVAGIGPIRLDLAYPVDGGSSDGLQFYIGIGQAF</sequence>
<dbReference type="Pfam" id="PF01103">
    <property type="entry name" value="Omp85"/>
    <property type="match status" value="1"/>
</dbReference>
<dbReference type="Gene3D" id="2.40.160.50">
    <property type="entry name" value="membrane protein fhac: a member of the omp85/tpsb transporter family"/>
    <property type="match status" value="1"/>
</dbReference>
<comment type="subcellular location">
    <subcellularLocation>
        <location evidence="1">Membrane</location>
    </subcellularLocation>
</comment>
<protein>
    <submittedName>
        <fullName evidence="6">BamA/TamA family outer membrane protein</fullName>
    </submittedName>
</protein>
<dbReference type="EMBL" id="WSFO01000004">
    <property type="protein sequence ID" value="KAE9630562.1"/>
    <property type="molecule type" value="Genomic_DNA"/>
</dbReference>
<evidence type="ECO:0000256" key="1">
    <source>
        <dbReference type="ARBA" id="ARBA00004370"/>
    </source>
</evidence>
<dbReference type="InterPro" id="IPR000184">
    <property type="entry name" value="Bac_surfAg_D15"/>
</dbReference>
<keyword evidence="2" id="KW-1134">Transmembrane beta strand</keyword>
<gene>
    <name evidence="6" type="ORF">GP644_09180</name>
</gene>
<keyword evidence="2" id="KW-0812">Transmembrane</keyword>
<dbReference type="InterPro" id="IPR039910">
    <property type="entry name" value="D15-like"/>
</dbReference>
<organism evidence="6 7">
    <name type="scientific">Parasedimentitalea maritima</name>
    <dbReference type="NCBI Taxonomy" id="2578117"/>
    <lineage>
        <taxon>Bacteria</taxon>
        <taxon>Pseudomonadati</taxon>
        <taxon>Pseudomonadota</taxon>
        <taxon>Alphaproteobacteria</taxon>
        <taxon>Rhodobacterales</taxon>
        <taxon>Paracoccaceae</taxon>
        <taxon>Parasedimentitalea</taxon>
    </lineage>
</organism>
<dbReference type="PANTHER" id="PTHR12815:SF42">
    <property type="entry name" value="BACTERIAL SURFACE ANTIGEN (D15) DOMAIN-CONTAINING PROTEIN"/>
    <property type="match status" value="1"/>
</dbReference>
<proteinExistence type="predicted"/>
<reference evidence="6 7" key="1">
    <citation type="submission" date="2019-12" db="EMBL/GenBank/DDBJ databases">
        <authorList>
            <person name="Zhang Y.-J."/>
        </authorList>
    </citation>
    <scope>NUCLEOTIDE SEQUENCE [LARGE SCALE GENOMIC DNA]</scope>
    <source>
        <strain evidence="6 7">H18S-6</strain>
    </source>
</reference>
<evidence type="ECO:0000313" key="6">
    <source>
        <dbReference type="EMBL" id="KAE9630562.1"/>
    </source>
</evidence>
<name>A0A6A4RK57_9RHOB</name>
<dbReference type="RefSeq" id="WP_158978917.1">
    <property type="nucleotide sequence ID" value="NZ_WSFO01000004.1"/>
</dbReference>
<evidence type="ECO:0000256" key="4">
    <source>
        <dbReference type="SAM" id="SignalP"/>
    </source>
</evidence>
<feature type="chain" id="PRO_5025688981" evidence="4">
    <location>
        <begin position="32"/>
        <end position="603"/>
    </location>
</feature>